<reference evidence="5" key="1">
    <citation type="journal article" date="2019" name="Int. J. Syst. Evol. Microbiol.">
        <title>The Global Catalogue of Microorganisms (GCM) 10K type strain sequencing project: providing services to taxonomists for standard genome sequencing and annotation.</title>
        <authorList>
            <consortium name="The Broad Institute Genomics Platform"/>
            <consortium name="The Broad Institute Genome Sequencing Center for Infectious Disease"/>
            <person name="Wu L."/>
            <person name="Ma J."/>
        </authorList>
    </citation>
    <scope>NUCLEOTIDE SEQUENCE [LARGE SCALE GENOMIC DNA]</scope>
    <source>
        <strain evidence="5">TISTR 1858</strain>
    </source>
</reference>
<name>A0ABW5Q047_9BACI</name>
<feature type="compositionally biased region" description="Basic and acidic residues" evidence="1">
    <location>
        <begin position="40"/>
        <end position="60"/>
    </location>
</feature>
<dbReference type="EMBL" id="JBHUMX010000021">
    <property type="protein sequence ID" value="MFD2628886.1"/>
    <property type="molecule type" value="Genomic_DNA"/>
</dbReference>
<dbReference type="Pfam" id="PF01471">
    <property type="entry name" value="PG_binding_1"/>
    <property type="match status" value="2"/>
</dbReference>
<evidence type="ECO:0000256" key="1">
    <source>
        <dbReference type="SAM" id="MobiDB-lite"/>
    </source>
</evidence>
<feature type="compositionally biased region" description="Basic and acidic residues" evidence="1">
    <location>
        <begin position="119"/>
        <end position="142"/>
    </location>
</feature>
<dbReference type="InterPro" id="IPR036366">
    <property type="entry name" value="PGBDSf"/>
</dbReference>
<protein>
    <submittedName>
        <fullName evidence="4">Peptidoglycan-binding protein</fullName>
    </submittedName>
</protein>
<sequence length="269" mass="30016">MKSRNSLIALVVLLSFFHFSPQTTQAAENTVSNETQNQEIKAEEDTALDKQEIDKEKAPEEQANTGDDQTTESAEEQNNSEATEESSDEPKDTPTDSGAEQQATEESKETSNTEEQQSSEEKNAEDANQKADTETKDLAEEPKRAMLQQRAVEAPDVLEVGVSHPSVVALKEKLNAIGFDGIRETEYYGNWTKTRVEDFQSNYGLPVTGVADSTTLEKLDEVYTSPFQYGKRHENTVDLKEKLNRAGFGYITVTTYYGSFTKNQVAQFQ</sequence>
<evidence type="ECO:0000313" key="5">
    <source>
        <dbReference type="Proteomes" id="UP001597451"/>
    </source>
</evidence>
<comment type="caution">
    <text evidence="4">The sequence shown here is derived from an EMBL/GenBank/DDBJ whole genome shotgun (WGS) entry which is preliminary data.</text>
</comment>
<dbReference type="RefSeq" id="WP_379561641.1">
    <property type="nucleotide sequence ID" value="NZ_JBHUMX010000021.1"/>
</dbReference>
<feature type="compositionally biased region" description="Polar residues" evidence="1">
    <location>
        <begin position="24"/>
        <end position="39"/>
    </location>
</feature>
<evidence type="ECO:0000256" key="2">
    <source>
        <dbReference type="SAM" id="SignalP"/>
    </source>
</evidence>
<dbReference type="InterPro" id="IPR002477">
    <property type="entry name" value="Peptidoglycan-bd-like"/>
</dbReference>
<feature type="signal peptide" evidence="2">
    <location>
        <begin position="1"/>
        <end position="26"/>
    </location>
</feature>
<dbReference type="Gene3D" id="1.10.101.10">
    <property type="entry name" value="PGBD-like superfamily/PGBD"/>
    <property type="match status" value="1"/>
</dbReference>
<feature type="region of interest" description="Disordered" evidence="1">
    <location>
        <begin position="24"/>
        <end position="142"/>
    </location>
</feature>
<evidence type="ECO:0000259" key="3">
    <source>
        <dbReference type="Pfam" id="PF01471"/>
    </source>
</evidence>
<feature type="chain" id="PRO_5045498181" evidence="2">
    <location>
        <begin position="27"/>
        <end position="269"/>
    </location>
</feature>
<keyword evidence="5" id="KW-1185">Reference proteome</keyword>
<evidence type="ECO:0000313" key="4">
    <source>
        <dbReference type="EMBL" id="MFD2628886.1"/>
    </source>
</evidence>
<accession>A0ABW5Q047</accession>
<proteinExistence type="predicted"/>
<gene>
    <name evidence="4" type="ORF">ACFSUN_08810</name>
</gene>
<feature type="compositionally biased region" description="Polar residues" evidence="1">
    <location>
        <begin position="95"/>
        <end position="104"/>
    </location>
</feature>
<organism evidence="4 5">
    <name type="scientific">Oceanobacillus kapialis</name>
    <dbReference type="NCBI Taxonomy" id="481353"/>
    <lineage>
        <taxon>Bacteria</taxon>
        <taxon>Bacillati</taxon>
        <taxon>Bacillota</taxon>
        <taxon>Bacilli</taxon>
        <taxon>Bacillales</taxon>
        <taxon>Bacillaceae</taxon>
        <taxon>Oceanobacillus</taxon>
    </lineage>
</organism>
<feature type="domain" description="Peptidoglycan binding-like" evidence="3">
    <location>
        <begin position="232"/>
        <end position="269"/>
    </location>
</feature>
<dbReference type="SUPFAM" id="SSF47090">
    <property type="entry name" value="PGBD-like"/>
    <property type="match status" value="2"/>
</dbReference>
<feature type="domain" description="Peptidoglycan binding-like" evidence="3">
    <location>
        <begin position="163"/>
        <end position="219"/>
    </location>
</feature>
<dbReference type="InterPro" id="IPR036365">
    <property type="entry name" value="PGBD-like_sf"/>
</dbReference>
<keyword evidence="2" id="KW-0732">Signal</keyword>
<dbReference type="Proteomes" id="UP001597451">
    <property type="component" value="Unassembled WGS sequence"/>
</dbReference>
<feature type="non-terminal residue" evidence="4">
    <location>
        <position position="269"/>
    </location>
</feature>